<gene>
    <name evidence="1" type="ORF">UXQ13_10135</name>
</gene>
<protein>
    <submittedName>
        <fullName evidence="1">GAF domain-containing protein</fullName>
    </submittedName>
</protein>
<accession>A0ABU8E599</accession>
<dbReference type="SUPFAM" id="SSF55781">
    <property type="entry name" value="GAF domain-like"/>
    <property type="match status" value="1"/>
</dbReference>
<evidence type="ECO:0000313" key="1">
    <source>
        <dbReference type="EMBL" id="MEI4278824.1"/>
    </source>
</evidence>
<name>A0ABU8E599_9ACTN</name>
<reference evidence="1 2" key="1">
    <citation type="submission" date="2024-03" db="EMBL/GenBank/DDBJ databases">
        <title>Draft genome sequence of Klenkia terrae.</title>
        <authorList>
            <person name="Duangmal K."/>
            <person name="Chantavorakit T."/>
        </authorList>
    </citation>
    <scope>NUCLEOTIDE SEQUENCE [LARGE SCALE GENOMIC DNA]</scope>
    <source>
        <strain evidence="1 2">JCM 17786</strain>
    </source>
</reference>
<dbReference type="InterPro" id="IPR029016">
    <property type="entry name" value="GAF-like_dom_sf"/>
</dbReference>
<dbReference type="Gene3D" id="3.30.450.40">
    <property type="match status" value="1"/>
</dbReference>
<dbReference type="RefSeq" id="WP_225235910.1">
    <property type="nucleotide sequence ID" value="NZ_JBAPLV010000009.1"/>
</dbReference>
<sequence>MTGAGMSLYFAPGRRLPLGASDEMAGTAERLQFTVGEGPCLAAHAEQRPVVADEAELAARWPAFTAELVAQTPIRGVIALPLSDGLASVGVLDLYLAAPNQVGDLSLVDALVVSGEVTRVFQLGASSEHISPTRGGPSGPAWLEAPPARQRARVWQAMGMVNAGLNIDSVDALAVLRSHAYSHDTDVDTIADLVVDGFLPVQELAPDLGAP</sequence>
<evidence type="ECO:0000313" key="2">
    <source>
        <dbReference type="Proteomes" id="UP001373496"/>
    </source>
</evidence>
<comment type="caution">
    <text evidence="1">The sequence shown here is derived from an EMBL/GenBank/DDBJ whole genome shotgun (WGS) entry which is preliminary data.</text>
</comment>
<dbReference type="EMBL" id="JBAPLV010000009">
    <property type="protein sequence ID" value="MEI4278824.1"/>
    <property type="molecule type" value="Genomic_DNA"/>
</dbReference>
<proteinExistence type="predicted"/>
<keyword evidence="2" id="KW-1185">Reference proteome</keyword>
<dbReference type="Proteomes" id="UP001373496">
    <property type="component" value="Unassembled WGS sequence"/>
</dbReference>
<organism evidence="1 2">
    <name type="scientific">Klenkia terrae</name>
    <dbReference type="NCBI Taxonomy" id="1052259"/>
    <lineage>
        <taxon>Bacteria</taxon>
        <taxon>Bacillati</taxon>
        <taxon>Actinomycetota</taxon>
        <taxon>Actinomycetes</taxon>
        <taxon>Geodermatophilales</taxon>
        <taxon>Geodermatophilaceae</taxon>
        <taxon>Klenkia</taxon>
    </lineage>
</organism>